<dbReference type="NCBIfam" id="TIGR03855">
    <property type="entry name" value="NAD_NadX"/>
    <property type="match status" value="1"/>
</dbReference>
<evidence type="ECO:0000259" key="8">
    <source>
        <dbReference type="Pfam" id="PF03447"/>
    </source>
</evidence>
<feature type="active site" evidence="6">
    <location>
        <position position="204"/>
    </location>
</feature>
<evidence type="ECO:0000313" key="9">
    <source>
        <dbReference type="EMBL" id="RCX33343.1"/>
    </source>
</evidence>
<comment type="catalytic activity">
    <reaction evidence="6">
        <text>L-aspartate + NAD(+) + H2O = oxaloacetate + NH4(+) + NADH + H(+)</text>
        <dbReference type="Rhea" id="RHEA:11788"/>
        <dbReference type="ChEBI" id="CHEBI:15377"/>
        <dbReference type="ChEBI" id="CHEBI:15378"/>
        <dbReference type="ChEBI" id="CHEBI:16452"/>
        <dbReference type="ChEBI" id="CHEBI:28938"/>
        <dbReference type="ChEBI" id="CHEBI:29991"/>
        <dbReference type="ChEBI" id="CHEBI:57540"/>
        <dbReference type="ChEBI" id="CHEBI:57945"/>
        <dbReference type="EC" id="1.4.1.21"/>
    </reaction>
</comment>
<comment type="catalytic activity">
    <reaction evidence="6">
        <text>L-aspartate + NADP(+) + H2O = oxaloacetate + NH4(+) + NADPH + H(+)</text>
        <dbReference type="Rhea" id="RHEA:11784"/>
        <dbReference type="ChEBI" id="CHEBI:15377"/>
        <dbReference type="ChEBI" id="CHEBI:15378"/>
        <dbReference type="ChEBI" id="CHEBI:16452"/>
        <dbReference type="ChEBI" id="CHEBI:28938"/>
        <dbReference type="ChEBI" id="CHEBI:29991"/>
        <dbReference type="ChEBI" id="CHEBI:57783"/>
        <dbReference type="ChEBI" id="CHEBI:58349"/>
        <dbReference type="EC" id="1.4.1.21"/>
    </reaction>
</comment>
<dbReference type="PANTHER" id="PTHR31873">
    <property type="entry name" value="L-ASPARTATE DEHYDROGENASE-RELATED"/>
    <property type="match status" value="1"/>
</dbReference>
<comment type="miscellaneous">
    <text evidence="6">The iminoaspartate product is unstable in aqueous solution and can decompose to oxaloacetate and ammonia.</text>
</comment>
<evidence type="ECO:0000256" key="5">
    <source>
        <dbReference type="ARBA" id="ARBA00023027"/>
    </source>
</evidence>
<accession>A0A369CI22</accession>
<dbReference type="Pfam" id="PF01958">
    <property type="entry name" value="Asp_DH_C"/>
    <property type="match status" value="1"/>
</dbReference>
<reference evidence="9 10" key="1">
    <citation type="submission" date="2018-07" db="EMBL/GenBank/DDBJ databases">
        <title>Genomic Encyclopedia of Type Strains, Phase IV (KMG-IV): sequencing the most valuable type-strain genomes for metagenomic binning, comparative biology and taxonomic classification.</title>
        <authorList>
            <person name="Goeker M."/>
        </authorList>
    </citation>
    <scope>NUCLEOTIDE SEQUENCE [LARGE SCALE GENOMIC DNA]</scope>
    <source>
        <strain evidence="9 10">DSM 26407</strain>
    </source>
</reference>
<dbReference type="Pfam" id="PF03447">
    <property type="entry name" value="NAD_binding_3"/>
    <property type="match status" value="1"/>
</dbReference>
<dbReference type="GO" id="GO:0033735">
    <property type="term" value="F:aspartate dehydrogenase [NAD(P)+] activity"/>
    <property type="evidence" value="ECO:0007669"/>
    <property type="project" value="UniProtKB-EC"/>
</dbReference>
<dbReference type="NCBIfam" id="NF009829">
    <property type="entry name" value="PRK13303.1-4"/>
    <property type="match status" value="1"/>
</dbReference>
<dbReference type="Gene3D" id="3.30.360.10">
    <property type="entry name" value="Dihydrodipicolinate Reductase, domain 2"/>
    <property type="match status" value="1"/>
</dbReference>
<keyword evidence="2 6" id="KW-0662">Pyridine nucleotide biosynthesis</keyword>
<dbReference type="GO" id="GO:0050661">
    <property type="term" value="F:NADP binding"/>
    <property type="evidence" value="ECO:0007669"/>
    <property type="project" value="UniProtKB-UniRule"/>
</dbReference>
<dbReference type="Proteomes" id="UP000252707">
    <property type="component" value="Unassembled WGS sequence"/>
</dbReference>
<comment type="similarity">
    <text evidence="1 6">Belongs to the L-aspartate dehydrogenase family.</text>
</comment>
<dbReference type="SUPFAM" id="SSF55347">
    <property type="entry name" value="Glyceraldehyde-3-phosphate dehydrogenase-like, C-terminal domain"/>
    <property type="match status" value="1"/>
</dbReference>
<dbReference type="GO" id="GO:0051287">
    <property type="term" value="F:NAD binding"/>
    <property type="evidence" value="ECO:0007669"/>
    <property type="project" value="UniProtKB-UniRule"/>
</dbReference>
<evidence type="ECO:0000313" key="10">
    <source>
        <dbReference type="Proteomes" id="UP000252707"/>
    </source>
</evidence>
<comment type="function">
    <text evidence="6">Specifically catalyzes the NAD or NADP-dependent dehydrogenation of L-aspartate to iminoaspartate.</text>
</comment>
<dbReference type="InterPro" id="IPR020626">
    <property type="entry name" value="Asp_DH_prok"/>
</dbReference>
<dbReference type="PANTHER" id="PTHR31873:SF6">
    <property type="entry name" value="ASPARTATE DEHYDROGENASE DOMAIN-CONTAINING PROTEIN"/>
    <property type="match status" value="1"/>
</dbReference>
<dbReference type="UniPathway" id="UPA00253">
    <property type="reaction ID" value="UER00456"/>
</dbReference>
<dbReference type="SUPFAM" id="SSF51735">
    <property type="entry name" value="NAD(P)-binding Rossmann-fold domains"/>
    <property type="match status" value="1"/>
</dbReference>
<dbReference type="InterPro" id="IPR022487">
    <property type="entry name" value="Asp_DH_arc"/>
</dbReference>
<dbReference type="GO" id="GO:0016639">
    <property type="term" value="F:oxidoreductase activity, acting on the CH-NH2 group of donors, NAD or NADP as acceptor"/>
    <property type="evidence" value="ECO:0007669"/>
    <property type="project" value="UniProtKB-UniRule"/>
</dbReference>
<evidence type="ECO:0000256" key="2">
    <source>
        <dbReference type="ARBA" id="ARBA00022642"/>
    </source>
</evidence>
<keyword evidence="5 6" id="KW-0520">NAD</keyword>
<dbReference type="EC" id="1.4.1.21" evidence="6"/>
<dbReference type="RefSeq" id="WP_114278192.1">
    <property type="nucleotide sequence ID" value="NZ_QPJY01000001.1"/>
</dbReference>
<dbReference type="AlphaFoldDB" id="A0A369CI22"/>
<dbReference type="HAMAP" id="MF_01265">
    <property type="entry name" value="NadX"/>
    <property type="match status" value="1"/>
</dbReference>
<dbReference type="PIRSF" id="PIRSF005227">
    <property type="entry name" value="Asp_dh_NAD_syn"/>
    <property type="match status" value="1"/>
</dbReference>
<evidence type="ECO:0000256" key="6">
    <source>
        <dbReference type="HAMAP-Rule" id="MF_01265"/>
    </source>
</evidence>
<dbReference type="Gene3D" id="3.40.50.720">
    <property type="entry name" value="NAD(P)-binding Rossmann-like Domain"/>
    <property type="match status" value="1"/>
</dbReference>
<comment type="pathway">
    <text evidence="6">Cofactor biosynthesis; NAD(+) biosynthesis; iminoaspartate from L-aspartate (dehydrogenase route): step 1/1.</text>
</comment>
<dbReference type="InterPro" id="IPR011182">
    <property type="entry name" value="L-Asp_DH"/>
</dbReference>
<evidence type="ECO:0000259" key="7">
    <source>
        <dbReference type="Pfam" id="PF01958"/>
    </source>
</evidence>
<feature type="binding site" evidence="6">
    <location>
        <position position="176"/>
    </location>
    <ligand>
        <name>NAD(+)</name>
        <dbReference type="ChEBI" id="CHEBI:57540"/>
    </ligand>
</feature>
<evidence type="ECO:0000256" key="3">
    <source>
        <dbReference type="ARBA" id="ARBA00022857"/>
    </source>
</evidence>
<dbReference type="InterPro" id="IPR036291">
    <property type="entry name" value="NAD(P)-bd_dom_sf"/>
</dbReference>
<gene>
    <name evidence="6" type="primary">nadX</name>
    <name evidence="9" type="ORF">DFQ59_101644</name>
</gene>
<protein>
    <recommendedName>
        <fullName evidence="6">L-aspartate dehydrogenase</fullName>
        <ecNumber evidence="6">1.4.1.21</ecNumber>
    </recommendedName>
</protein>
<keyword evidence="4 6" id="KW-0560">Oxidoreductase</keyword>
<dbReference type="OrthoDB" id="7056904at2"/>
<keyword evidence="3 6" id="KW-0521">NADP</keyword>
<dbReference type="InterPro" id="IPR005106">
    <property type="entry name" value="Asp/hSer_DH_NAD-bd"/>
</dbReference>
<proteinExistence type="inferred from homology"/>
<dbReference type="GO" id="GO:0009435">
    <property type="term" value="P:NAD+ biosynthetic process"/>
    <property type="evidence" value="ECO:0007669"/>
    <property type="project" value="UniProtKB-UniRule"/>
</dbReference>
<feature type="domain" description="Aspartate dehydrogenase" evidence="7">
    <location>
        <begin position="155"/>
        <end position="239"/>
    </location>
</feature>
<dbReference type="EMBL" id="QPJY01000001">
    <property type="protein sequence ID" value="RCX33343.1"/>
    <property type="molecule type" value="Genomic_DNA"/>
</dbReference>
<comment type="caution">
    <text evidence="9">The sequence shown here is derived from an EMBL/GenBank/DDBJ whole genome shotgun (WGS) entry which is preliminary data.</text>
</comment>
<feature type="domain" description="Aspartate/homoserine dehydrogenase NAD-binding" evidence="8">
    <location>
        <begin position="8"/>
        <end position="117"/>
    </location>
</feature>
<dbReference type="InterPro" id="IPR002811">
    <property type="entry name" value="Asp_DH"/>
</dbReference>
<keyword evidence="10" id="KW-1185">Reference proteome</keyword>
<evidence type="ECO:0000256" key="4">
    <source>
        <dbReference type="ARBA" id="ARBA00023002"/>
    </source>
</evidence>
<feature type="binding site" evidence="6">
    <location>
        <position position="120"/>
    </location>
    <ligand>
        <name>NAD(+)</name>
        <dbReference type="ChEBI" id="CHEBI:57540"/>
    </ligand>
</feature>
<organism evidence="9 10">
    <name type="scientific">Thioalbus denitrificans</name>
    <dbReference type="NCBI Taxonomy" id="547122"/>
    <lineage>
        <taxon>Bacteria</taxon>
        <taxon>Pseudomonadati</taxon>
        <taxon>Pseudomonadota</taxon>
        <taxon>Gammaproteobacteria</taxon>
        <taxon>Chromatiales</taxon>
        <taxon>Ectothiorhodospiraceae</taxon>
        <taxon>Thioalbus</taxon>
    </lineage>
</organism>
<name>A0A369CI22_9GAMM</name>
<evidence type="ECO:0000256" key="1">
    <source>
        <dbReference type="ARBA" id="ARBA00008331"/>
    </source>
</evidence>
<sequence length="253" mass="26652">MITVGLLGCGNIAGLIAAHRPGNIRIAAVYDRHVERADDLAGRLGALACHDFNEFMAADYRVAVEAASIGAVVDHGEALLDSGRDLVCLSVGALADTAPRERLVAAARRAGRVLRVPSGALFGLDNAKVGRISRLTRVLLRTTKPPRALGLEAGARQLLFRGAAGECIRRYPKNVNVAVALSLATGREAEVELWVDPAVERNTHEVVLEGEFGAVVITVHNLPSPDNPATSRLAALSVLALLSDLDNPLVVGT</sequence>